<gene>
    <name evidence="6" type="ORF">JN12_03060</name>
</gene>
<dbReference type="Proteomes" id="UP000319449">
    <property type="component" value="Unassembled WGS sequence"/>
</dbReference>
<dbReference type="Gene3D" id="3.30.450.40">
    <property type="match status" value="1"/>
</dbReference>
<dbReference type="SUPFAM" id="SSF46785">
    <property type="entry name" value="Winged helix' DNA-binding domain"/>
    <property type="match status" value="1"/>
</dbReference>
<reference evidence="6 7" key="1">
    <citation type="submission" date="2019-07" db="EMBL/GenBank/DDBJ databases">
        <title>Genomic Encyclopedia of Archaeal and Bacterial Type Strains, Phase II (KMG-II): from individual species to whole genera.</title>
        <authorList>
            <person name="Goeker M."/>
        </authorList>
    </citation>
    <scope>NUCLEOTIDE SEQUENCE [LARGE SCALE GENOMIC DNA]</scope>
    <source>
        <strain evidence="6 7">ATCC BAA-1139</strain>
    </source>
</reference>
<dbReference type="SUPFAM" id="SSF55781">
    <property type="entry name" value="GAF domain-like"/>
    <property type="match status" value="1"/>
</dbReference>
<dbReference type="GO" id="GO:0003677">
    <property type="term" value="F:DNA binding"/>
    <property type="evidence" value="ECO:0007669"/>
    <property type="project" value="UniProtKB-KW"/>
</dbReference>
<evidence type="ECO:0000259" key="5">
    <source>
        <dbReference type="PROSITE" id="PS51078"/>
    </source>
</evidence>
<dbReference type="RefSeq" id="WP_145024307.1">
    <property type="nucleotide sequence ID" value="NZ_VLLN01000021.1"/>
</dbReference>
<organism evidence="6 7">
    <name type="scientific">Geobacter argillaceus</name>
    <dbReference type="NCBI Taxonomy" id="345631"/>
    <lineage>
        <taxon>Bacteria</taxon>
        <taxon>Pseudomonadati</taxon>
        <taxon>Thermodesulfobacteriota</taxon>
        <taxon>Desulfuromonadia</taxon>
        <taxon>Geobacterales</taxon>
        <taxon>Geobacteraceae</taxon>
        <taxon>Geobacter</taxon>
    </lineage>
</organism>
<dbReference type="InterPro" id="IPR014757">
    <property type="entry name" value="Tscrpt_reg_IclR_C"/>
</dbReference>
<dbReference type="PROSITE" id="PS51078">
    <property type="entry name" value="ICLR_ED"/>
    <property type="match status" value="1"/>
</dbReference>
<dbReference type="AlphaFoldDB" id="A0A562VI73"/>
<dbReference type="GO" id="GO:0003700">
    <property type="term" value="F:DNA-binding transcription factor activity"/>
    <property type="evidence" value="ECO:0007669"/>
    <property type="project" value="TreeGrafter"/>
</dbReference>
<dbReference type="EMBL" id="VLLN01000021">
    <property type="protein sequence ID" value="TWJ17521.1"/>
    <property type="molecule type" value="Genomic_DNA"/>
</dbReference>
<keyword evidence="3" id="KW-0804">Transcription</keyword>
<dbReference type="InterPro" id="IPR029016">
    <property type="entry name" value="GAF-like_dom_sf"/>
</dbReference>
<dbReference type="GO" id="GO:0045892">
    <property type="term" value="P:negative regulation of DNA-templated transcription"/>
    <property type="evidence" value="ECO:0007669"/>
    <property type="project" value="TreeGrafter"/>
</dbReference>
<evidence type="ECO:0000256" key="2">
    <source>
        <dbReference type="ARBA" id="ARBA00023125"/>
    </source>
</evidence>
<dbReference type="InterPro" id="IPR036388">
    <property type="entry name" value="WH-like_DNA-bd_sf"/>
</dbReference>
<accession>A0A562VI73</accession>
<dbReference type="SMART" id="SM00346">
    <property type="entry name" value="HTH_ICLR"/>
    <property type="match status" value="1"/>
</dbReference>
<keyword evidence="1" id="KW-0805">Transcription regulation</keyword>
<evidence type="ECO:0000256" key="1">
    <source>
        <dbReference type="ARBA" id="ARBA00023015"/>
    </source>
</evidence>
<proteinExistence type="predicted"/>
<dbReference type="InterPro" id="IPR005471">
    <property type="entry name" value="Tscrpt_reg_IclR_N"/>
</dbReference>
<sequence length="261" mass="27997">MADAKNRSDEKYMVPAVEQAARVLFCLAGNSSSQMSLPEICSQVGIHKSKAYSILQTMQRFGLVQRYGDRKGYALGPGLITLSRKVLDDFNAPRLAEPLLEDLATGIGGTATLGLIADRTVYVVAKHEGGVDVGVTVRIGHRFPVSYGSHGKAIAACLPREELGLLLGEDKLYFHGTPDKLDRERLLRELADCRRDGFALDLGEMKPGLNSVAAPVIGPNGSPIGYIALFGFFPAETARQFGPSVAAAVKVLSRQLGAQLD</sequence>
<dbReference type="InterPro" id="IPR050707">
    <property type="entry name" value="HTH_MetabolicPath_Reg"/>
</dbReference>
<dbReference type="Gene3D" id="1.10.10.10">
    <property type="entry name" value="Winged helix-like DNA-binding domain superfamily/Winged helix DNA-binding domain"/>
    <property type="match status" value="1"/>
</dbReference>
<dbReference type="OrthoDB" id="5422805at2"/>
<feature type="domain" description="HTH iclR-type" evidence="4">
    <location>
        <begin position="14"/>
        <end position="77"/>
    </location>
</feature>
<name>A0A562VI73_9BACT</name>
<dbReference type="Pfam" id="PF09339">
    <property type="entry name" value="HTH_IclR"/>
    <property type="match status" value="1"/>
</dbReference>
<evidence type="ECO:0000256" key="3">
    <source>
        <dbReference type="ARBA" id="ARBA00023163"/>
    </source>
</evidence>
<feature type="domain" description="IclR-ED" evidence="5">
    <location>
        <begin position="78"/>
        <end position="258"/>
    </location>
</feature>
<dbReference type="InterPro" id="IPR036390">
    <property type="entry name" value="WH_DNA-bd_sf"/>
</dbReference>
<keyword evidence="7" id="KW-1185">Reference proteome</keyword>
<dbReference type="PANTHER" id="PTHR30136:SF24">
    <property type="entry name" value="HTH-TYPE TRANSCRIPTIONAL REPRESSOR ALLR"/>
    <property type="match status" value="1"/>
</dbReference>
<keyword evidence="2" id="KW-0238">DNA-binding</keyword>
<dbReference type="Pfam" id="PF01614">
    <property type="entry name" value="IclR_C"/>
    <property type="match status" value="1"/>
</dbReference>
<dbReference type="PANTHER" id="PTHR30136">
    <property type="entry name" value="HELIX-TURN-HELIX TRANSCRIPTIONAL REGULATOR, ICLR FAMILY"/>
    <property type="match status" value="1"/>
</dbReference>
<protein>
    <submittedName>
        <fullName evidence="6">IclR family transcriptional regulator</fullName>
    </submittedName>
</protein>
<evidence type="ECO:0000313" key="6">
    <source>
        <dbReference type="EMBL" id="TWJ17521.1"/>
    </source>
</evidence>
<comment type="caution">
    <text evidence="6">The sequence shown here is derived from an EMBL/GenBank/DDBJ whole genome shotgun (WGS) entry which is preliminary data.</text>
</comment>
<dbReference type="PROSITE" id="PS51077">
    <property type="entry name" value="HTH_ICLR"/>
    <property type="match status" value="1"/>
</dbReference>
<evidence type="ECO:0000313" key="7">
    <source>
        <dbReference type="Proteomes" id="UP000319449"/>
    </source>
</evidence>
<evidence type="ECO:0000259" key="4">
    <source>
        <dbReference type="PROSITE" id="PS51077"/>
    </source>
</evidence>